<comment type="caution">
    <text evidence="1">The sequence shown here is derived from an EMBL/GenBank/DDBJ whole genome shotgun (WGS) entry which is preliminary data.</text>
</comment>
<dbReference type="InterPro" id="IPR007523">
    <property type="entry name" value="NDUFAF3/AAMDC"/>
</dbReference>
<dbReference type="RefSeq" id="WP_183769608.1">
    <property type="nucleotide sequence ID" value="NZ_JACIDK010000001.1"/>
</dbReference>
<dbReference type="AlphaFoldDB" id="A0A839ZW23"/>
<proteinExistence type="predicted"/>
<dbReference type="Pfam" id="PF04430">
    <property type="entry name" value="DUF498"/>
    <property type="match status" value="1"/>
</dbReference>
<reference evidence="1 2" key="1">
    <citation type="submission" date="2020-08" db="EMBL/GenBank/DDBJ databases">
        <title>Genomic Encyclopedia of Type Strains, Phase IV (KMG-IV): sequencing the most valuable type-strain genomes for metagenomic binning, comparative biology and taxonomic classification.</title>
        <authorList>
            <person name="Goeker M."/>
        </authorList>
    </citation>
    <scope>NUCLEOTIDE SEQUENCE [LARGE SCALE GENOMIC DNA]</scope>
    <source>
        <strain evidence="1 2">DSM 21793</strain>
    </source>
</reference>
<dbReference type="InterPro" id="IPR036748">
    <property type="entry name" value="MTH938-like_sf"/>
</dbReference>
<dbReference type="EMBL" id="JACIDK010000001">
    <property type="protein sequence ID" value="MBB3889603.1"/>
    <property type="molecule type" value="Genomic_DNA"/>
</dbReference>
<evidence type="ECO:0000313" key="2">
    <source>
        <dbReference type="Proteomes" id="UP000530564"/>
    </source>
</evidence>
<sequence>MARDAPQIDAYGDGGFRLSTGRHEGSLLIVRDEARPWPVRTMGELSPDHFAEIIAAGRGEVEFVLLGAGINNALPPRAVREALQRAGIGLEFMDTPAACRLYNILTAEGRKLAAALIAV</sequence>
<dbReference type="SUPFAM" id="SSF64076">
    <property type="entry name" value="MTH938-like"/>
    <property type="match status" value="1"/>
</dbReference>
<evidence type="ECO:0008006" key="3">
    <source>
        <dbReference type="Google" id="ProtNLM"/>
    </source>
</evidence>
<protein>
    <recommendedName>
        <fullName evidence="3">Mth938-like domain-containing protein</fullName>
    </recommendedName>
</protein>
<dbReference type="PANTHER" id="PTHR21192">
    <property type="entry name" value="NUCLEAR PROTEIN E3-3"/>
    <property type="match status" value="1"/>
</dbReference>
<organism evidence="1 2">
    <name type="scientific">Phenylobacterium haematophilum</name>
    <dbReference type="NCBI Taxonomy" id="98513"/>
    <lineage>
        <taxon>Bacteria</taxon>
        <taxon>Pseudomonadati</taxon>
        <taxon>Pseudomonadota</taxon>
        <taxon>Alphaproteobacteria</taxon>
        <taxon>Caulobacterales</taxon>
        <taxon>Caulobacteraceae</taxon>
        <taxon>Phenylobacterium</taxon>
    </lineage>
</organism>
<name>A0A839ZW23_9CAUL</name>
<evidence type="ECO:0000313" key="1">
    <source>
        <dbReference type="EMBL" id="MBB3889603.1"/>
    </source>
</evidence>
<dbReference type="Proteomes" id="UP000530564">
    <property type="component" value="Unassembled WGS sequence"/>
</dbReference>
<dbReference type="CDD" id="cd00248">
    <property type="entry name" value="Mth938-like"/>
    <property type="match status" value="1"/>
</dbReference>
<dbReference type="PANTHER" id="PTHR21192:SF2">
    <property type="entry name" value="NADH DEHYDROGENASE [UBIQUINONE] 1 ALPHA SUBCOMPLEX ASSEMBLY FACTOR 3"/>
    <property type="match status" value="1"/>
</dbReference>
<keyword evidence="2" id="KW-1185">Reference proteome</keyword>
<accession>A0A839ZW23</accession>
<gene>
    <name evidence="1" type="ORF">GGQ61_000300</name>
</gene>
<dbReference type="Gene3D" id="3.40.1230.10">
    <property type="entry name" value="MTH938-like"/>
    <property type="match status" value="1"/>
</dbReference>